<comment type="caution">
    <text evidence="2">The sequence shown here is derived from an EMBL/GenBank/DDBJ whole genome shotgun (WGS) entry which is preliminary data.</text>
</comment>
<dbReference type="PROSITE" id="PS50879">
    <property type="entry name" value="RNASE_H_1"/>
    <property type="match status" value="1"/>
</dbReference>
<dbReference type="AlphaFoldDB" id="A0A4R9G517"/>
<dbReference type="InterPro" id="IPR012337">
    <property type="entry name" value="RNaseH-like_sf"/>
</dbReference>
<dbReference type="Pfam" id="PF13456">
    <property type="entry name" value="RVT_3"/>
    <property type="match status" value="1"/>
</dbReference>
<dbReference type="GO" id="GO:0003676">
    <property type="term" value="F:nucleic acid binding"/>
    <property type="evidence" value="ECO:0007669"/>
    <property type="project" value="InterPro"/>
</dbReference>
<evidence type="ECO:0000259" key="1">
    <source>
        <dbReference type="PROSITE" id="PS50879"/>
    </source>
</evidence>
<feature type="domain" description="RNase H type-1" evidence="1">
    <location>
        <begin position="1"/>
        <end position="130"/>
    </location>
</feature>
<dbReference type="PANTHER" id="PTHR48475">
    <property type="entry name" value="RIBONUCLEASE H"/>
    <property type="match status" value="1"/>
</dbReference>
<organism evidence="2 3">
    <name type="scientific">Leptospira fletcheri</name>
    <dbReference type="NCBI Taxonomy" id="2484981"/>
    <lineage>
        <taxon>Bacteria</taxon>
        <taxon>Pseudomonadati</taxon>
        <taxon>Spirochaetota</taxon>
        <taxon>Spirochaetia</taxon>
        <taxon>Leptospirales</taxon>
        <taxon>Leptospiraceae</taxon>
        <taxon>Leptospira</taxon>
    </lineage>
</organism>
<protein>
    <submittedName>
        <fullName evidence="2">Ribonuclease HI family protein</fullName>
    </submittedName>
</protein>
<accession>A0A4R9G517</accession>
<dbReference type="InterPro" id="IPR036397">
    <property type="entry name" value="RNaseH_sf"/>
</dbReference>
<dbReference type="EMBL" id="RQET01000014">
    <property type="protein sequence ID" value="TGK06235.1"/>
    <property type="molecule type" value="Genomic_DNA"/>
</dbReference>
<gene>
    <name evidence="2" type="ORF">EHO60_16740</name>
</gene>
<evidence type="ECO:0000313" key="3">
    <source>
        <dbReference type="Proteomes" id="UP000298458"/>
    </source>
</evidence>
<dbReference type="OrthoDB" id="7845843at2"/>
<reference evidence="2" key="1">
    <citation type="journal article" date="2019" name="PLoS Negl. Trop. Dis.">
        <title>Revisiting the worldwide diversity of Leptospira species in the environment.</title>
        <authorList>
            <person name="Vincent A.T."/>
            <person name="Schiettekatte O."/>
            <person name="Bourhy P."/>
            <person name="Veyrier F.J."/>
            <person name="Picardeau M."/>
        </authorList>
    </citation>
    <scope>NUCLEOTIDE SEQUENCE [LARGE SCALE GENOMIC DNA]</scope>
    <source>
        <strain evidence="2">SSW15</strain>
    </source>
</reference>
<dbReference type="Proteomes" id="UP000298458">
    <property type="component" value="Unassembled WGS sequence"/>
</dbReference>
<dbReference type="GO" id="GO:0004523">
    <property type="term" value="F:RNA-DNA hybrid ribonuclease activity"/>
    <property type="evidence" value="ECO:0007669"/>
    <property type="project" value="InterPro"/>
</dbReference>
<sequence>MRKFRMHCDGASKGNPGPSSIGIVIYEGEEEIHTISKRIADGTNNTAEWAALEVGLEWCLENGASEVEAFLDSELVVKQFKGEYKVKSPHLSEAKKRVQALSSRLSGFKISHVLREKNKRADKLANQAFKPRKESD</sequence>
<proteinExistence type="predicted"/>
<name>A0A4R9G517_9LEPT</name>
<keyword evidence="3" id="KW-1185">Reference proteome</keyword>
<dbReference type="InterPro" id="IPR002156">
    <property type="entry name" value="RNaseH_domain"/>
</dbReference>
<evidence type="ECO:0000313" key="2">
    <source>
        <dbReference type="EMBL" id="TGK06235.1"/>
    </source>
</evidence>
<dbReference type="Gene3D" id="3.30.420.10">
    <property type="entry name" value="Ribonuclease H-like superfamily/Ribonuclease H"/>
    <property type="match status" value="1"/>
</dbReference>
<dbReference type="CDD" id="cd09279">
    <property type="entry name" value="RNase_HI_like"/>
    <property type="match status" value="1"/>
</dbReference>
<dbReference type="SUPFAM" id="SSF53098">
    <property type="entry name" value="Ribonuclease H-like"/>
    <property type="match status" value="1"/>
</dbReference>
<dbReference type="PANTHER" id="PTHR48475:SF1">
    <property type="entry name" value="RNASE H TYPE-1 DOMAIN-CONTAINING PROTEIN"/>
    <property type="match status" value="1"/>
</dbReference>